<evidence type="ECO:0000256" key="2">
    <source>
        <dbReference type="SAM" id="MobiDB-lite"/>
    </source>
</evidence>
<evidence type="ECO:0000256" key="1">
    <source>
        <dbReference type="SAM" id="Coils"/>
    </source>
</evidence>
<dbReference type="Gene3D" id="1.10.287.1490">
    <property type="match status" value="1"/>
</dbReference>
<dbReference type="EMBL" id="MU839838">
    <property type="protein sequence ID" value="KAK1753222.1"/>
    <property type="molecule type" value="Genomic_DNA"/>
</dbReference>
<protein>
    <submittedName>
        <fullName evidence="3">Uncharacterized protein</fullName>
    </submittedName>
</protein>
<accession>A0AAJ0F4C0</accession>
<keyword evidence="4" id="KW-1185">Reference proteome</keyword>
<sequence length="229" mass="25046">MNKSNSTTKRGPGGPSEPAKKGNDKKRQRMNNGDANGKGVAPEGDELIVGNKRTIESLTSDVAKLVITETQPRLEKIVDDKMDNKMHQWTQRERLNSLGQPGLSMPPCTQCEKHLREMTAMVDHMGQATQMSSWIRAQDAIKEAVRPVAIQANQLQKEFVAAARVRKGMVEDLKATRACLDKLKDELKGEGKAARSEAEALKAEIDALKGEIDALKAEIYALKAGSGRG</sequence>
<feature type="coiled-coil region" evidence="1">
    <location>
        <begin position="170"/>
        <end position="225"/>
    </location>
</feature>
<evidence type="ECO:0000313" key="4">
    <source>
        <dbReference type="Proteomes" id="UP001239445"/>
    </source>
</evidence>
<organism evidence="3 4">
    <name type="scientific">Echria macrotheca</name>
    <dbReference type="NCBI Taxonomy" id="438768"/>
    <lineage>
        <taxon>Eukaryota</taxon>
        <taxon>Fungi</taxon>
        <taxon>Dikarya</taxon>
        <taxon>Ascomycota</taxon>
        <taxon>Pezizomycotina</taxon>
        <taxon>Sordariomycetes</taxon>
        <taxon>Sordariomycetidae</taxon>
        <taxon>Sordariales</taxon>
        <taxon>Schizotheciaceae</taxon>
        <taxon>Echria</taxon>
    </lineage>
</organism>
<keyword evidence="1" id="KW-0175">Coiled coil</keyword>
<dbReference type="AlphaFoldDB" id="A0AAJ0F4C0"/>
<dbReference type="Proteomes" id="UP001239445">
    <property type="component" value="Unassembled WGS sequence"/>
</dbReference>
<comment type="caution">
    <text evidence="3">The sequence shown here is derived from an EMBL/GenBank/DDBJ whole genome shotgun (WGS) entry which is preliminary data.</text>
</comment>
<evidence type="ECO:0000313" key="3">
    <source>
        <dbReference type="EMBL" id="KAK1753222.1"/>
    </source>
</evidence>
<name>A0AAJ0F4C0_9PEZI</name>
<reference evidence="3" key="1">
    <citation type="submission" date="2023-06" db="EMBL/GenBank/DDBJ databases">
        <title>Genome-scale phylogeny and comparative genomics of the fungal order Sordariales.</title>
        <authorList>
            <consortium name="Lawrence Berkeley National Laboratory"/>
            <person name="Hensen N."/>
            <person name="Bonometti L."/>
            <person name="Westerberg I."/>
            <person name="Brannstrom I.O."/>
            <person name="Guillou S."/>
            <person name="Cros-Aarteil S."/>
            <person name="Calhoun S."/>
            <person name="Haridas S."/>
            <person name="Kuo A."/>
            <person name="Mondo S."/>
            <person name="Pangilinan J."/>
            <person name="Riley R."/>
            <person name="Labutti K."/>
            <person name="Andreopoulos B."/>
            <person name="Lipzen A."/>
            <person name="Chen C."/>
            <person name="Yanf M."/>
            <person name="Daum C."/>
            <person name="Ng V."/>
            <person name="Clum A."/>
            <person name="Steindorff A."/>
            <person name="Ohm R."/>
            <person name="Martin F."/>
            <person name="Silar P."/>
            <person name="Natvig D."/>
            <person name="Lalanne C."/>
            <person name="Gautier V."/>
            <person name="Ament-Velasquez S.L."/>
            <person name="Kruys A."/>
            <person name="Hutchinson M.I."/>
            <person name="Powell A.J."/>
            <person name="Barry K."/>
            <person name="Miller A.N."/>
            <person name="Grigoriev I.V."/>
            <person name="Debuchy R."/>
            <person name="Gladieux P."/>
            <person name="Thoren M.H."/>
            <person name="Johannesson H."/>
        </authorList>
    </citation>
    <scope>NUCLEOTIDE SEQUENCE</scope>
    <source>
        <strain evidence="3">PSN4</strain>
    </source>
</reference>
<proteinExistence type="predicted"/>
<gene>
    <name evidence="3" type="ORF">QBC47DRAFT_462860</name>
</gene>
<feature type="region of interest" description="Disordered" evidence="2">
    <location>
        <begin position="1"/>
        <end position="47"/>
    </location>
</feature>